<dbReference type="EMBL" id="KQ257454">
    <property type="protein sequence ID" value="KND01744.1"/>
    <property type="molecule type" value="Genomic_DNA"/>
</dbReference>
<name>A0A0L0HLQ8_SPIPD</name>
<keyword evidence="4" id="KW-1185">Reference proteome</keyword>
<dbReference type="OrthoDB" id="2135849at2759"/>
<feature type="region of interest" description="Disordered" evidence="2">
    <location>
        <begin position="1"/>
        <end position="39"/>
    </location>
</feature>
<evidence type="ECO:0000256" key="1">
    <source>
        <dbReference type="SAM" id="Coils"/>
    </source>
</evidence>
<organism evidence="3 4">
    <name type="scientific">Spizellomyces punctatus (strain DAOM BR117)</name>
    <dbReference type="NCBI Taxonomy" id="645134"/>
    <lineage>
        <taxon>Eukaryota</taxon>
        <taxon>Fungi</taxon>
        <taxon>Fungi incertae sedis</taxon>
        <taxon>Chytridiomycota</taxon>
        <taxon>Chytridiomycota incertae sedis</taxon>
        <taxon>Chytridiomycetes</taxon>
        <taxon>Spizellomycetales</taxon>
        <taxon>Spizellomycetaceae</taxon>
        <taxon>Spizellomyces</taxon>
    </lineage>
</organism>
<dbReference type="PANTHER" id="PTHR28457:SF1">
    <property type="entry name" value="CILIA- AND FLAGELLA-ASSOCIATED PROTEIN 119"/>
    <property type="match status" value="1"/>
</dbReference>
<accession>A0A0L0HLQ8</accession>
<keyword evidence="1" id="KW-0175">Coiled coil</keyword>
<feature type="compositionally biased region" description="Basic and acidic residues" evidence="2">
    <location>
        <begin position="443"/>
        <end position="458"/>
    </location>
</feature>
<dbReference type="RefSeq" id="XP_016609783.1">
    <property type="nucleotide sequence ID" value="XM_016751800.1"/>
</dbReference>
<dbReference type="PANTHER" id="PTHR28457">
    <property type="entry name" value="COILED-COIL DOMAIN-CONTAINING PROTEIN 189"/>
    <property type="match status" value="1"/>
</dbReference>
<dbReference type="Pfam" id="PF14769">
    <property type="entry name" value="CLAMP"/>
    <property type="match status" value="1"/>
</dbReference>
<dbReference type="GeneID" id="27687048"/>
<feature type="region of interest" description="Disordered" evidence="2">
    <location>
        <begin position="415"/>
        <end position="464"/>
    </location>
</feature>
<feature type="coiled-coil region" evidence="1">
    <location>
        <begin position="272"/>
        <end position="300"/>
    </location>
</feature>
<dbReference type="InterPro" id="IPR032727">
    <property type="entry name" value="CLAMP"/>
</dbReference>
<evidence type="ECO:0000313" key="4">
    <source>
        <dbReference type="Proteomes" id="UP000053201"/>
    </source>
</evidence>
<evidence type="ECO:0000313" key="3">
    <source>
        <dbReference type="EMBL" id="KND01744.1"/>
    </source>
</evidence>
<gene>
    <name evidence="3" type="ORF">SPPG_03537</name>
</gene>
<reference evidence="3 4" key="1">
    <citation type="submission" date="2009-08" db="EMBL/GenBank/DDBJ databases">
        <title>The Genome Sequence of Spizellomyces punctatus strain DAOM BR117.</title>
        <authorList>
            <consortium name="The Broad Institute Genome Sequencing Platform"/>
            <person name="Russ C."/>
            <person name="Cuomo C."/>
            <person name="Shea T."/>
            <person name="Young S.K."/>
            <person name="Zeng Q."/>
            <person name="Koehrsen M."/>
            <person name="Haas B."/>
            <person name="Borodovsky M."/>
            <person name="Guigo R."/>
            <person name="Alvarado L."/>
            <person name="Berlin A."/>
            <person name="Bochicchio J."/>
            <person name="Borenstein D."/>
            <person name="Chapman S."/>
            <person name="Chen Z."/>
            <person name="Engels R."/>
            <person name="Freedman E."/>
            <person name="Gellesch M."/>
            <person name="Goldberg J."/>
            <person name="Griggs A."/>
            <person name="Gujja S."/>
            <person name="Heiman D."/>
            <person name="Hepburn T."/>
            <person name="Howarth C."/>
            <person name="Jen D."/>
            <person name="Larson L."/>
            <person name="Lewis B."/>
            <person name="Mehta T."/>
            <person name="Park D."/>
            <person name="Pearson M."/>
            <person name="Roberts A."/>
            <person name="Saif S."/>
            <person name="Shenoy N."/>
            <person name="Sisk P."/>
            <person name="Stolte C."/>
            <person name="Sykes S."/>
            <person name="Thomson T."/>
            <person name="Walk T."/>
            <person name="White J."/>
            <person name="Yandava C."/>
            <person name="Burger G."/>
            <person name="Gray M.W."/>
            <person name="Holland P.W.H."/>
            <person name="King N."/>
            <person name="Lang F.B.F."/>
            <person name="Roger A.J."/>
            <person name="Ruiz-Trillo I."/>
            <person name="Lander E."/>
            <person name="Nusbaum C."/>
        </authorList>
    </citation>
    <scope>NUCLEOTIDE SEQUENCE [LARGE SCALE GENOMIC DNA]</scope>
    <source>
        <strain evidence="3 4">DAOM BR117</strain>
    </source>
</reference>
<dbReference type="AlphaFoldDB" id="A0A0L0HLQ8"/>
<sequence length="464" mass="52059">MPATQVQDSARKRVVIQAPEKTPTAPSSGSVNGPQALRERRSILPEELKDFDGLALGRDESEQVIECIQNQDFEGAVTIIRSAFVLRPPPPPPSHILHVPSSAIKYQPDREEEDATFRDVILSKYYTEACSFAVSVGFTSWQLAVWITLFSEGHKENLAQIRELDGSAHRLSCLEIFSNLLMDYNYKRLRRQAFTKQEMIMLIDYFTQSYAQHMRLITHVFTQLQDIEITYIHTHLEEPNQITSPNGGYTKLVLPPLKEGIPAEKWDDWCRAEEERKRLEREKEEEAAETARKLAEAEAKAAADASVIEEVKDTQKAASILQRLVLPPPPIPSPLSLFPERVVSTKVADPQIVQALADPNPPVMMMPNESAKSHALNPAAIGAILSSTIDEHISILASYLEKQMSHQIGEMQAIIEKREKEKKGKEEDDKKEKQERTVTAGKKGADKKSAGNARDVRKPSGKAR</sequence>
<proteinExistence type="predicted"/>
<feature type="compositionally biased region" description="Polar residues" evidence="2">
    <location>
        <begin position="24"/>
        <end position="33"/>
    </location>
</feature>
<protein>
    <submittedName>
        <fullName evidence="3">Uncharacterized protein</fullName>
    </submittedName>
</protein>
<dbReference type="VEuPathDB" id="FungiDB:SPPG_03537"/>
<evidence type="ECO:0000256" key="2">
    <source>
        <dbReference type="SAM" id="MobiDB-lite"/>
    </source>
</evidence>
<feature type="compositionally biased region" description="Basic and acidic residues" evidence="2">
    <location>
        <begin position="415"/>
        <end position="436"/>
    </location>
</feature>
<dbReference type="InParanoid" id="A0A0L0HLQ8"/>
<dbReference type="Proteomes" id="UP000053201">
    <property type="component" value="Unassembled WGS sequence"/>
</dbReference>